<dbReference type="GeneID" id="73348461"/>
<dbReference type="SUPFAM" id="SSF103473">
    <property type="entry name" value="MFS general substrate transporter"/>
    <property type="match status" value="1"/>
</dbReference>
<dbReference type="GO" id="GO:0016020">
    <property type="term" value="C:membrane"/>
    <property type="evidence" value="ECO:0007669"/>
    <property type="project" value="UniProtKB-SubCell"/>
</dbReference>
<keyword evidence="2" id="KW-0813">Transport</keyword>
<evidence type="ECO:0000256" key="3">
    <source>
        <dbReference type="ARBA" id="ARBA00022692"/>
    </source>
</evidence>
<gene>
    <name evidence="8" type="ORF">CLUP02_14523</name>
</gene>
<accession>A0A9Q8T4D6</accession>
<dbReference type="KEGG" id="clup:CLUP02_14523"/>
<dbReference type="AlphaFoldDB" id="A0A9Q8T4D6"/>
<evidence type="ECO:0000259" key="7">
    <source>
        <dbReference type="PROSITE" id="PS50850"/>
    </source>
</evidence>
<protein>
    <submittedName>
        <fullName evidence="8">Proton myo-inositol cotransporter</fullName>
    </submittedName>
</protein>
<dbReference type="RefSeq" id="XP_049150597.1">
    <property type="nucleotide sequence ID" value="XM_049293451.1"/>
</dbReference>
<dbReference type="Proteomes" id="UP000830671">
    <property type="component" value="Chromosome 8"/>
</dbReference>
<name>A0A9Q8T4D6_9PEZI</name>
<organism evidence="8 9">
    <name type="scientific">Colletotrichum lupini</name>
    <dbReference type="NCBI Taxonomy" id="145971"/>
    <lineage>
        <taxon>Eukaryota</taxon>
        <taxon>Fungi</taxon>
        <taxon>Dikarya</taxon>
        <taxon>Ascomycota</taxon>
        <taxon>Pezizomycotina</taxon>
        <taxon>Sordariomycetes</taxon>
        <taxon>Hypocreomycetidae</taxon>
        <taxon>Glomerellales</taxon>
        <taxon>Glomerellaceae</taxon>
        <taxon>Colletotrichum</taxon>
        <taxon>Colletotrichum acutatum species complex</taxon>
    </lineage>
</organism>
<feature type="domain" description="Major facilitator superfamily (MFS) profile" evidence="7">
    <location>
        <begin position="1"/>
        <end position="84"/>
    </location>
</feature>
<dbReference type="PANTHER" id="PTHR48020">
    <property type="entry name" value="PROTON MYO-INOSITOL COTRANSPORTER"/>
    <property type="match status" value="1"/>
</dbReference>
<evidence type="ECO:0000256" key="1">
    <source>
        <dbReference type="ARBA" id="ARBA00004141"/>
    </source>
</evidence>
<dbReference type="PANTHER" id="PTHR48020:SF40">
    <property type="entry name" value="MAJOR FACILITATOR SUPERFAMILY (MFS) PROFILE DOMAIN-CONTAINING PROTEIN"/>
    <property type="match status" value="1"/>
</dbReference>
<dbReference type="InterPro" id="IPR020846">
    <property type="entry name" value="MFS_dom"/>
</dbReference>
<sequence length="406" mass="45462">MRKAKTRTGMGPLPSIYFSEAFPLSYREIGSAFTICVNNAVGSALTLTFPELLHRIGPTGAFCFYAGLNLLAFVVIFFLIPETKWVHLHIGQKARSNYSLLVPGNGHLKSLTISLESPHVAMLHIRSVHGYLGLNEDFAKIKCHSWKNHDPQGRQSRVRFVGVDVTECSCLHNLIIKAVLSPNEPVFVNFGVAFPHVLSNDANENQYSRLFGAENTMYSRNVYSGATHSLTGGFRSAWVGREIIRSSKKPSPGQQLRISALSPATRRRTEITSLDSRLSSLTQKTWKKRPQQQMQVINQLGFCHVIDVLYQADLDRLERFRSSLVLAALVIHSKWNEVGGRQLQEGGSNAPRDNAVVDNQQTLNGVETWFYKKTYEYECGLGPGSASDCPRKWLIRLDKRLTPAEC</sequence>
<evidence type="ECO:0000313" key="8">
    <source>
        <dbReference type="EMBL" id="UQC88996.1"/>
    </source>
</evidence>
<dbReference type="Gene3D" id="1.20.1250.20">
    <property type="entry name" value="MFS general substrate transporter like domains"/>
    <property type="match status" value="1"/>
</dbReference>
<dbReference type="Pfam" id="PF00083">
    <property type="entry name" value="Sugar_tr"/>
    <property type="match status" value="1"/>
</dbReference>
<dbReference type="GO" id="GO:0022857">
    <property type="term" value="F:transmembrane transporter activity"/>
    <property type="evidence" value="ECO:0007669"/>
    <property type="project" value="InterPro"/>
</dbReference>
<keyword evidence="4 6" id="KW-1133">Transmembrane helix</keyword>
<dbReference type="InterPro" id="IPR050814">
    <property type="entry name" value="Myo-inositol_Transporter"/>
</dbReference>
<evidence type="ECO:0000256" key="2">
    <source>
        <dbReference type="ARBA" id="ARBA00022448"/>
    </source>
</evidence>
<proteinExistence type="predicted"/>
<keyword evidence="5 6" id="KW-0472">Membrane</keyword>
<keyword evidence="9" id="KW-1185">Reference proteome</keyword>
<evidence type="ECO:0000256" key="4">
    <source>
        <dbReference type="ARBA" id="ARBA00022989"/>
    </source>
</evidence>
<evidence type="ECO:0000313" key="9">
    <source>
        <dbReference type="Proteomes" id="UP000830671"/>
    </source>
</evidence>
<evidence type="ECO:0000256" key="5">
    <source>
        <dbReference type="ARBA" id="ARBA00023136"/>
    </source>
</evidence>
<dbReference type="InterPro" id="IPR005828">
    <property type="entry name" value="MFS_sugar_transport-like"/>
</dbReference>
<dbReference type="PROSITE" id="PS50850">
    <property type="entry name" value="MFS"/>
    <property type="match status" value="1"/>
</dbReference>
<dbReference type="InterPro" id="IPR036259">
    <property type="entry name" value="MFS_trans_sf"/>
</dbReference>
<reference evidence="8" key="1">
    <citation type="journal article" date="2021" name="Mol. Plant Microbe Interact.">
        <title>Complete Genome Sequence of the Plant-Pathogenic Fungus Colletotrichum lupini.</title>
        <authorList>
            <person name="Baroncelli R."/>
            <person name="Pensec F."/>
            <person name="Da Lio D."/>
            <person name="Boufleur T."/>
            <person name="Vicente I."/>
            <person name="Sarrocco S."/>
            <person name="Picot A."/>
            <person name="Baraldi E."/>
            <person name="Sukno S."/>
            <person name="Thon M."/>
            <person name="Le Floch G."/>
        </authorList>
    </citation>
    <scope>NUCLEOTIDE SEQUENCE</scope>
    <source>
        <strain evidence="8">IMI 504893</strain>
    </source>
</reference>
<dbReference type="EMBL" id="CP019480">
    <property type="protein sequence ID" value="UQC88996.1"/>
    <property type="molecule type" value="Genomic_DNA"/>
</dbReference>
<feature type="transmembrane region" description="Helical" evidence="6">
    <location>
        <begin position="62"/>
        <end position="80"/>
    </location>
</feature>
<evidence type="ECO:0000256" key="6">
    <source>
        <dbReference type="SAM" id="Phobius"/>
    </source>
</evidence>
<keyword evidence="3 6" id="KW-0812">Transmembrane</keyword>
<comment type="subcellular location">
    <subcellularLocation>
        <location evidence="1">Membrane</location>
        <topology evidence="1">Multi-pass membrane protein</topology>
    </subcellularLocation>
</comment>